<gene>
    <name evidence="1" type="ORF">BN2614_LOCUS2</name>
</gene>
<protein>
    <submittedName>
        <fullName evidence="1">Uncharacterized protein</fullName>
    </submittedName>
</protein>
<dbReference type="EMBL" id="CYRY02002014">
    <property type="protein sequence ID" value="VCW66677.1"/>
    <property type="molecule type" value="Genomic_DNA"/>
</dbReference>
<accession>A0A9X9LFD3</accession>
<dbReference type="PANTHER" id="PTHR45703">
    <property type="entry name" value="DYNEIN HEAVY CHAIN"/>
    <property type="match status" value="1"/>
</dbReference>
<dbReference type="GO" id="GO:0051959">
    <property type="term" value="F:dynein light intermediate chain binding"/>
    <property type="evidence" value="ECO:0007669"/>
    <property type="project" value="InterPro"/>
</dbReference>
<dbReference type="Proteomes" id="UP000269945">
    <property type="component" value="Unassembled WGS sequence"/>
</dbReference>
<name>A0A9X9LFD3_GULGU</name>
<sequence length="78" mass="9102">MPEVDPYGTVQPHALIRQHIDYGHWYDRQKVVLREVHSCQYVACMNLMVGSSTINPRLQRHFTVFAFNFPSLEALQTI</sequence>
<dbReference type="Gene3D" id="3.40.50.300">
    <property type="entry name" value="P-loop containing nucleotide triphosphate hydrolases"/>
    <property type="match status" value="1"/>
</dbReference>
<evidence type="ECO:0000313" key="2">
    <source>
        <dbReference type="Proteomes" id="UP000269945"/>
    </source>
</evidence>
<dbReference type="SUPFAM" id="SSF52540">
    <property type="entry name" value="P-loop containing nucleoside triphosphate hydrolases"/>
    <property type="match status" value="1"/>
</dbReference>
<proteinExistence type="predicted"/>
<reference evidence="1 2" key="1">
    <citation type="submission" date="2018-10" db="EMBL/GenBank/DDBJ databases">
        <authorList>
            <person name="Ekblom R."/>
            <person name="Jareborg N."/>
        </authorList>
    </citation>
    <scope>NUCLEOTIDE SEQUENCE [LARGE SCALE GENOMIC DNA]</scope>
    <source>
        <tissue evidence="1">Muscle</tissue>
    </source>
</reference>
<dbReference type="Pfam" id="PF12775">
    <property type="entry name" value="AAA_7"/>
    <property type="match status" value="1"/>
</dbReference>
<feature type="non-terminal residue" evidence="1">
    <location>
        <position position="1"/>
    </location>
</feature>
<keyword evidence="2" id="KW-1185">Reference proteome</keyword>
<dbReference type="GO" id="GO:0030286">
    <property type="term" value="C:dynein complex"/>
    <property type="evidence" value="ECO:0007669"/>
    <property type="project" value="InterPro"/>
</dbReference>
<dbReference type="PANTHER" id="PTHR45703:SF12">
    <property type="entry name" value="DYNEIN AXONEMAL HEAVY CHAIN 11"/>
    <property type="match status" value="1"/>
</dbReference>
<evidence type="ECO:0000313" key="1">
    <source>
        <dbReference type="EMBL" id="VCW66677.1"/>
    </source>
</evidence>
<dbReference type="GO" id="GO:0007018">
    <property type="term" value="P:microtubule-based movement"/>
    <property type="evidence" value="ECO:0007669"/>
    <property type="project" value="InterPro"/>
</dbReference>
<dbReference type="InterPro" id="IPR026983">
    <property type="entry name" value="DHC"/>
</dbReference>
<dbReference type="GO" id="GO:0045505">
    <property type="term" value="F:dynein intermediate chain binding"/>
    <property type="evidence" value="ECO:0007669"/>
    <property type="project" value="InterPro"/>
</dbReference>
<organism evidence="1 2">
    <name type="scientific">Gulo gulo</name>
    <name type="common">Wolverine</name>
    <name type="synonym">Gluton</name>
    <dbReference type="NCBI Taxonomy" id="48420"/>
    <lineage>
        <taxon>Eukaryota</taxon>
        <taxon>Metazoa</taxon>
        <taxon>Chordata</taxon>
        <taxon>Craniata</taxon>
        <taxon>Vertebrata</taxon>
        <taxon>Euteleostomi</taxon>
        <taxon>Mammalia</taxon>
        <taxon>Eutheria</taxon>
        <taxon>Laurasiatheria</taxon>
        <taxon>Carnivora</taxon>
        <taxon>Caniformia</taxon>
        <taxon>Musteloidea</taxon>
        <taxon>Mustelidae</taxon>
        <taxon>Guloninae</taxon>
        <taxon>Gulo</taxon>
    </lineage>
</organism>
<dbReference type="InterPro" id="IPR027417">
    <property type="entry name" value="P-loop_NTPase"/>
</dbReference>
<comment type="caution">
    <text evidence="1">The sequence shown here is derived from an EMBL/GenBank/DDBJ whole genome shotgun (WGS) entry which is preliminary data.</text>
</comment>
<dbReference type="AlphaFoldDB" id="A0A9X9LFD3"/>